<accession>A0ABP8K4H5</accession>
<feature type="domain" description="Allophanate hydrolase C-terminal" evidence="1">
    <location>
        <begin position="1"/>
        <end position="114"/>
    </location>
</feature>
<dbReference type="Gene3D" id="3.10.490.10">
    <property type="entry name" value="Gamma-glutamyl cyclotransferase-like"/>
    <property type="match status" value="1"/>
</dbReference>
<gene>
    <name evidence="2" type="ORF">GCM10023147_38510</name>
</gene>
<protein>
    <submittedName>
        <fullName evidence="2">Gamma-glutamylcyclotransferase</fullName>
    </submittedName>
</protein>
<evidence type="ECO:0000259" key="1">
    <source>
        <dbReference type="Pfam" id="PF21986"/>
    </source>
</evidence>
<reference evidence="3" key="1">
    <citation type="journal article" date="2019" name="Int. J. Syst. Evol. Microbiol.">
        <title>The Global Catalogue of Microorganisms (GCM) 10K type strain sequencing project: providing services to taxonomists for standard genome sequencing and annotation.</title>
        <authorList>
            <consortium name="The Broad Institute Genomics Platform"/>
            <consortium name="The Broad Institute Genome Sequencing Center for Infectious Disease"/>
            <person name="Wu L."/>
            <person name="Ma J."/>
        </authorList>
    </citation>
    <scope>NUCLEOTIDE SEQUENCE [LARGE SCALE GENOMIC DNA]</scope>
    <source>
        <strain evidence="3">JCM 17688</strain>
    </source>
</reference>
<dbReference type="SUPFAM" id="SSF110857">
    <property type="entry name" value="Gamma-glutamyl cyclotransferase-like"/>
    <property type="match status" value="1"/>
</dbReference>
<dbReference type="EMBL" id="BAABFR010000077">
    <property type="protein sequence ID" value="GAA4400163.1"/>
    <property type="molecule type" value="Genomic_DNA"/>
</dbReference>
<evidence type="ECO:0000313" key="3">
    <source>
        <dbReference type="Proteomes" id="UP001500635"/>
    </source>
</evidence>
<dbReference type="InterPro" id="IPR013024">
    <property type="entry name" value="GGCT-like"/>
</dbReference>
<dbReference type="InterPro" id="IPR053844">
    <property type="entry name" value="AH_C"/>
</dbReference>
<sequence length="124" mass="13586">MRGGDLHHNVADHTFLGPAVTAPRYRFFSVRDDFPALLSDEELGGAIAGELYEVSLDAIRTDFLPEEPAELQLDVIELDDGRSVLAVTLRPGLTESIADELIEITQVGDWRAYRGLPHPDSATA</sequence>
<dbReference type="Pfam" id="PF21986">
    <property type="entry name" value="AH_C"/>
    <property type="match status" value="1"/>
</dbReference>
<dbReference type="CDD" id="cd06661">
    <property type="entry name" value="GGCT_like"/>
    <property type="match status" value="1"/>
</dbReference>
<organism evidence="2 3">
    <name type="scientific">Tsukamurella soli</name>
    <dbReference type="NCBI Taxonomy" id="644556"/>
    <lineage>
        <taxon>Bacteria</taxon>
        <taxon>Bacillati</taxon>
        <taxon>Actinomycetota</taxon>
        <taxon>Actinomycetes</taxon>
        <taxon>Mycobacteriales</taxon>
        <taxon>Tsukamurellaceae</taxon>
        <taxon>Tsukamurella</taxon>
    </lineage>
</organism>
<evidence type="ECO:0000313" key="2">
    <source>
        <dbReference type="EMBL" id="GAA4400163.1"/>
    </source>
</evidence>
<proteinExistence type="predicted"/>
<dbReference type="Proteomes" id="UP001500635">
    <property type="component" value="Unassembled WGS sequence"/>
</dbReference>
<comment type="caution">
    <text evidence="2">The sequence shown here is derived from an EMBL/GenBank/DDBJ whole genome shotgun (WGS) entry which is preliminary data.</text>
</comment>
<name>A0ABP8K4H5_9ACTN</name>
<keyword evidence="3" id="KW-1185">Reference proteome</keyword>
<dbReference type="InterPro" id="IPR036568">
    <property type="entry name" value="GGCT-like_sf"/>
</dbReference>